<evidence type="ECO:0000256" key="5">
    <source>
        <dbReference type="ARBA" id="ARBA00023163"/>
    </source>
</evidence>
<dbReference type="SUPFAM" id="SSF52172">
    <property type="entry name" value="CheY-like"/>
    <property type="match status" value="1"/>
</dbReference>
<dbReference type="InterPro" id="IPR011006">
    <property type="entry name" value="CheY-like_superfamily"/>
</dbReference>
<evidence type="ECO:0000256" key="6">
    <source>
        <dbReference type="PROSITE-ProRule" id="PRU00169"/>
    </source>
</evidence>
<evidence type="ECO:0000259" key="7">
    <source>
        <dbReference type="PROSITE" id="PS50110"/>
    </source>
</evidence>
<evidence type="ECO:0000256" key="3">
    <source>
        <dbReference type="ARBA" id="ARBA00023015"/>
    </source>
</evidence>
<dbReference type="GO" id="GO:0032993">
    <property type="term" value="C:protein-DNA complex"/>
    <property type="evidence" value="ECO:0007669"/>
    <property type="project" value="TreeGrafter"/>
</dbReference>
<dbReference type="Gene3D" id="3.40.50.2300">
    <property type="match status" value="1"/>
</dbReference>
<accession>Q3IBN4</accession>
<organism evidence="8">
    <name type="scientific">uncultured sulfate-reducing bacterium</name>
    <dbReference type="NCBI Taxonomy" id="153939"/>
    <lineage>
        <taxon>Bacteria</taxon>
        <taxon>environmental samples</taxon>
    </lineage>
</organism>
<dbReference type="Pfam" id="PF00072">
    <property type="entry name" value="Response_reg"/>
    <property type="match status" value="1"/>
</dbReference>
<keyword evidence="5" id="KW-0804">Transcription</keyword>
<dbReference type="InterPro" id="IPR001789">
    <property type="entry name" value="Sig_transdc_resp-reg_receiver"/>
</dbReference>
<dbReference type="AlphaFoldDB" id="Q3IBN4"/>
<dbReference type="SMART" id="SM00448">
    <property type="entry name" value="REC"/>
    <property type="match status" value="1"/>
</dbReference>
<dbReference type="GO" id="GO:0005829">
    <property type="term" value="C:cytosol"/>
    <property type="evidence" value="ECO:0007669"/>
    <property type="project" value="TreeGrafter"/>
</dbReference>
<keyword evidence="2" id="KW-0902">Two-component regulatory system</keyword>
<proteinExistence type="predicted"/>
<name>Q3IBN4_9BACT</name>
<dbReference type="GO" id="GO:0000976">
    <property type="term" value="F:transcription cis-regulatory region binding"/>
    <property type="evidence" value="ECO:0007669"/>
    <property type="project" value="TreeGrafter"/>
</dbReference>
<evidence type="ECO:0000313" key="8">
    <source>
        <dbReference type="EMBL" id="CAJ31193.1"/>
    </source>
</evidence>
<gene>
    <name evidence="8" type="ORF">39f70037</name>
</gene>
<keyword evidence="1 6" id="KW-0597">Phosphoprotein</keyword>
<reference evidence="8" key="1">
    <citation type="journal article" date="2005" name="J. Bacteriol.">
        <title>Clustered genes related to sulfate respiration in uncultured prokaryotes support the theory of their concomitant horizontal transfer.</title>
        <authorList>
            <person name="Mussmann M."/>
            <person name="Richter M."/>
            <person name="Lombardot T."/>
            <person name="Meyerdierks A."/>
            <person name="Kuever J."/>
            <person name="Kube M."/>
            <person name="Glockner F.O."/>
            <person name="Amann R."/>
        </authorList>
    </citation>
    <scope>NUCLEOTIDE SEQUENCE</scope>
</reference>
<dbReference type="PROSITE" id="PS50110">
    <property type="entry name" value="RESPONSE_REGULATORY"/>
    <property type="match status" value="1"/>
</dbReference>
<feature type="modified residue" description="4-aspartylphosphate" evidence="6">
    <location>
        <position position="68"/>
    </location>
</feature>
<keyword evidence="4" id="KW-0238">DNA-binding</keyword>
<dbReference type="GO" id="GO:0006355">
    <property type="term" value="P:regulation of DNA-templated transcription"/>
    <property type="evidence" value="ECO:0007669"/>
    <property type="project" value="TreeGrafter"/>
</dbReference>
<feature type="domain" description="Response regulatory" evidence="7">
    <location>
        <begin position="18"/>
        <end position="133"/>
    </location>
</feature>
<dbReference type="GO" id="GO:0000156">
    <property type="term" value="F:phosphorelay response regulator activity"/>
    <property type="evidence" value="ECO:0007669"/>
    <property type="project" value="TreeGrafter"/>
</dbReference>
<dbReference type="PANTHER" id="PTHR48111">
    <property type="entry name" value="REGULATOR OF RPOS"/>
    <property type="match status" value="1"/>
</dbReference>
<dbReference type="InterPro" id="IPR039420">
    <property type="entry name" value="WalR-like"/>
</dbReference>
<keyword evidence="3" id="KW-0805">Transcription regulation</keyword>
<dbReference type="EMBL" id="CT025835">
    <property type="protein sequence ID" value="CAJ31193.1"/>
    <property type="molecule type" value="Genomic_DNA"/>
</dbReference>
<evidence type="ECO:0000256" key="1">
    <source>
        <dbReference type="ARBA" id="ARBA00022553"/>
    </source>
</evidence>
<sequence length="203" mass="23595">MDDHETRTTRSRSFMTQTILAVDDEPHILKLLEHLIDESTPYVISTTHNSLEVPELLNQTSYDLILTDLRMPGLNGMDILRTVKEQERFEEVIIITAFGSLDNALAALSLGVFDYITKPFKREQIVSSIDRAMRWQAIKRDGHRMKKILNIEPFERAKGAFEREYIRRLSRRYQNDEDTMVTRSGLPIDRIVSPTRDEELDAD</sequence>
<dbReference type="PANTHER" id="PTHR48111:SF1">
    <property type="entry name" value="TWO-COMPONENT RESPONSE REGULATOR ORR33"/>
    <property type="match status" value="1"/>
</dbReference>
<evidence type="ECO:0000256" key="2">
    <source>
        <dbReference type="ARBA" id="ARBA00023012"/>
    </source>
</evidence>
<evidence type="ECO:0000256" key="4">
    <source>
        <dbReference type="ARBA" id="ARBA00023125"/>
    </source>
</evidence>
<protein>
    <submittedName>
        <fullName evidence="8">Response regulator</fullName>
    </submittedName>
</protein>